<keyword evidence="4" id="KW-1015">Disulfide bond</keyword>
<dbReference type="eggNOG" id="KOG1339">
    <property type="taxonomic scope" value="Eukaryota"/>
</dbReference>
<reference evidence="6" key="3">
    <citation type="submission" date="2015-02" db="UniProtKB">
        <authorList>
            <consortium name="EnsemblProtists"/>
        </authorList>
    </citation>
    <scope>IDENTIFICATION</scope>
    <source>
        <strain evidence="6">DAOM BR144</strain>
    </source>
</reference>
<keyword evidence="3" id="KW-0378">Hydrolase</keyword>
<dbReference type="PANTHER" id="PTHR47966">
    <property type="entry name" value="BETA-SITE APP-CLEAVING ENZYME, ISOFORM A-RELATED"/>
    <property type="match status" value="1"/>
</dbReference>
<dbReference type="InterPro" id="IPR001461">
    <property type="entry name" value="Aspartic_peptidase_A1"/>
</dbReference>
<dbReference type="AlphaFoldDB" id="K3XBF0"/>
<evidence type="ECO:0000256" key="3">
    <source>
        <dbReference type="ARBA" id="ARBA00022750"/>
    </source>
</evidence>
<dbReference type="VEuPathDB" id="FungiDB:PYU1_G014518"/>
<dbReference type="InterPro" id="IPR033121">
    <property type="entry name" value="PEPTIDASE_A1"/>
</dbReference>
<proteinExistence type="inferred from homology"/>
<evidence type="ECO:0000256" key="2">
    <source>
        <dbReference type="ARBA" id="ARBA00022670"/>
    </source>
</evidence>
<dbReference type="Proteomes" id="UP000019132">
    <property type="component" value="Unassembled WGS sequence"/>
</dbReference>
<dbReference type="PRINTS" id="PR00792">
    <property type="entry name" value="PEPSIN"/>
</dbReference>
<comment type="similarity">
    <text evidence="1">Belongs to the peptidase A1 family.</text>
</comment>
<dbReference type="PANTHER" id="PTHR47966:SF51">
    <property type="entry name" value="BETA-SITE APP-CLEAVING ENZYME, ISOFORM A-RELATED"/>
    <property type="match status" value="1"/>
</dbReference>
<protein>
    <recommendedName>
        <fullName evidence="5">Peptidase A1 domain-containing protein</fullName>
    </recommendedName>
</protein>
<dbReference type="Gene3D" id="2.40.70.10">
    <property type="entry name" value="Acid Proteases"/>
    <property type="match status" value="1"/>
</dbReference>
<evidence type="ECO:0000313" key="7">
    <source>
        <dbReference type="Proteomes" id="UP000019132"/>
    </source>
</evidence>
<reference evidence="7" key="1">
    <citation type="journal article" date="2010" name="Genome Biol.">
        <title>Genome sequence of the necrotrophic plant pathogen Pythium ultimum reveals original pathogenicity mechanisms and effector repertoire.</title>
        <authorList>
            <person name="Levesque C.A."/>
            <person name="Brouwer H."/>
            <person name="Cano L."/>
            <person name="Hamilton J.P."/>
            <person name="Holt C."/>
            <person name="Huitema E."/>
            <person name="Raffaele S."/>
            <person name="Robideau G.P."/>
            <person name="Thines M."/>
            <person name="Win J."/>
            <person name="Zerillo M.M."/>
            <person name="Beakes G.W."/>
            <person name="Boore J.L."/>
            <person name="Busam D."/>
            <person name="Dumas B."/>
            <person name="Ferriera S."/>
            <person name="Fuerstenberg S.I."/>
            <person name="Gachon C.M."/>
            <person name="Gaulin E."/>
            <person name="Govers F."/>
            <person name="Grenville-Briggs L."/>
            <person name="Horner N."/>
            <person name="Hostetler J."/>
            <person name="Jiang R.H."/>
            <person name="Johnson J."/>
            <person name="Krajaejun T."/>
            <person name="Lin H."/>
            <person name="Meijer H.J."/>
            <person name="Moore B."/>
            <person name="Morris P."/>
            <person name="Phuntmart V."/>
            <person name="Puiu D."/>
            <person name="Shetty J."/>
            <person name="Stajich J.E."/>
            <person name="Tripathy S."/>
            <person name="Wawra S."/>
            <person name="van West P."/>
            <person name="Whitty B.R."/>
            <person name="Coutinho P.M."/>
            <person name="Henrissat B."/>
            <person name="Martin F."/>
            <person name="Thomas P.D."/>
            <person name="Tyler B.M."/>
            <person name="De Vries R.P."/>
            <person name="Kamoun S."/>
            <person name="Yandell M."/>
            <person name="Tisserat N."/>
            <person name="Buell C.R."/>
        </authorList>
    </citation>
    <scope>NUCLEOTIDE SEQUENCE</scope>
    <source>
        <strain evidence="7">DAOM:BR144</strain>
    </source>
</reference>
<dbReference type="EMBL" id="GL376574">
    <property type="status" value="NOT_ANNOTATED_CDS"/>
    <property type="molecule type" value="Genomic_DNA"/>
</dbReference>
<dbReference type="STRING" id="431595.K3XBF0"/>
<dbReference type="GO" id="GO:0006508">
    <property type="term" value="P:proteolysis"/>
    <property type="evidence" value="ECO:0007669"/>
    <property type="project" value="UniProtKB-KW"/>
</dbReference>
<dbReference type="EnsemblProtists" id="PYU1_T014549">
    <property type="protein sequence ID" value="PYU1_T014549"/>
    <property type="gene ID" value="PYU1_G014518"/>
</dbReference>
<evidence type="ECO:0000256" key="1">
    <source>
        <dbReference type="ARBA" id="ARBA00007447"/>
    </source>
</evidence>
<sequence length="239" mass="26447">MQFGDFTIQQQLFAEVNNTINYPEYPRTAFDGLISLRRDTTPIDPFCSPSPFHRLVDSGVLEKPVFAFYYEKGVGGELTIGDVDNSHYTGEITYVPLEVSYDWRIQLDTISVNGKNMSKVGIAWIMTMLPVIIGPHDEVEALAKIVAASANNKYEIDCSSSGPEIAIVIGGTKFTLTKDDYTLRTKGSTVCHWAFNPSSLMGNGWMLGIPFVEKFYTIFDWGAGAEFSTDGRVGIALRA</sequence>
<dbReference type="HOGENOM" id="CLU_013253_3_2_1"/>
<dbReference type="SUPFAM" id="SSF50630">
    <property type="entry name" value="Acid proteases"/>
    <property type="match status" value="1"/>
</dbReference>
<reference evidence="7" key="2">
    <citation type="submission" date="2010-04" db="EMBL/GenBank/DDBJ databases">
        <authorList>
            <person name="Buell R."/>
            <person name="Hamilton J."/>
            <person name="Hostetler J."/>
        </authorList>
    </citation>
    <scope>NUCLEOTIDE SEQUENCE [LARGE SCALE GENOMIC DNA]</scope>
    <source>
        <strain evidence="7">DAOM:BR144</strain>
    </source>
</reference>
<feature type="disulfide bond" evidence="4">
    <location>
        <begin position="158"/>
        <end position="191"/>
    </location>
</feature>
<dbReference type="OMA" id="TINYPEY"/>
<dbReference type="InterPro" id="IPR021109">
    <property type="entry name" value="Peptidase_aspartic_dom_sf"/>
</dbReference>
<keyword evidence="3" id="KW-0064">Aspartyl protease</keyword>
<evidence type="ECO:0000256" key="4">
    <source>
        <dbReference type="PIRSR" id="PIRSR601461-2"/>
    </source>
</evidence>
<accession>K3XBF0</accession>
<organism evidence="6 7">
    <name type="scientific">Globisporangium ultimum (strain ATCC 200006 / CBS 805.95 / DAOM BR144)</name>
    <name type="common">Pythium ultimum</name>
    <dbReference type="NCBI Taxonomy" id="431595"/>
    <lineage>
        <taxon>Eukaryota</taxon>
        <taxon>Sar</taxon>
        <taxon>Stramenopiles</taxon>
        <taxon>Oomycota</taxon>
        <taxon>Peronosporomycetes</taxon>
        <taxon>Pythiales</taxon>
        <taxon>Pythiaceae</taxon>
        <taxon>Globisporangium</taxon>
    </lineage>
</organism>
<dbReference type="GO" id="GO:0004190">
    <property type="term" value="F:aspartic-type endopeptidase activity"/>
    <property type="evidence" value="ECO:0007669"/>
    <property type="project" value="UniProtKB-KW"/>
</dbReference>
<name>K3XBF0_GLOUD</name>
<evidence type="ECO:0000259" key="5">
    <source>
        <dbReference type="PROSITE" id="PS51767"/>
    </source>
</evidence>
<dbReference type="Pfam" id="PF00026">
    <property type="entry name" value="Asp"/>
    <property type="match status" value="1"/>
</dbReference>
<dbReference type="PROSITE" id="PS51767">
    <property type="entry name" value="PEPTIDASE_A1"/>
    <property type="match status" value="1"/>
</dbReference>
<feature type="domain" description="Peptidase A1" evidence="5">
    <location>
        <begin position="1"/>
        <end position="236"/>
    </location>
</feature>
<keyword evidence="7" id="KW-1185">Reference proteome</keyword>
<keyword evidence="2" id="KW-0645">Protease</keyword>
<dbReference type="InParanoid" id="K3XBF0"/>
<evidence type="ECO:0000313" key="6">
    <source>
        <dbReference type="EnsemblProtists" id="PYU1_T014549"/>
    </source>
</evidence>